<keyword evidence="6 10" id="KW-0418">Kinase</keyword>
<organism evidence="11 12">
    <name type="scientific">Propionibacterium cyclohexanicum</name>
    <dbReference type="NCBI Taxonomy" id="64702"/>
    <lineage>
        <taxon>Bacteria</taxon>
        <taxon>Bacillati</taxon>
        <taxon>Actinomycetota</taxon>
        <taxon>Actinomycetes</taxon>
        <taxon>Propionibacteriales</taxon>
        <taxon>Propionibacteriaceae</taxon>
        <taxon>Propionibacterium</taxon>
    </lineage>
</organism>
<protein>
    <recommendedName>
        <fullName evidence="3 10">Gluconokinase</fullName>
        <ecNumber evidence="3 10">2.7.1.12</ecNumber>
    </recommendedName>
</protein>
<dbReference type="InterPro" id="IPR027417">
    <property type="entry name" value="P-loop_NTPase"/>
</dbReference>
<proteinExistence type="inferred from homology"/>
<keyword evidence="8" id="KW-0311">Gluconate utilization</keyword>
<name>A0A1H9TPL2_9ACTN</name>
<dbReference type="PANTHER" id="PTHR43442">
    <property type="entry name" value="GLUCONOKINASE-RELATED"/>
    <property type="match status" value="1"/>
</dbReference>
<keyword evidence="4 10" id="KW-0808">Transferase</keyword>
<reference evidence="11 12" key="1">
    <citation type="submission" date="2016-10" db="EMBL/GenBank/DDBJ databases">
        <authorList>
            <person name="de Groot N.N."/>
        </authorList>
    </citation>
    <scope>NUCLEOTIDE SEQUENCE [LARGE SCALE GENOMIC DNA]</scope>
    <source>
        <strain evidence="11 12">DSM 16859</strain>
    </source>
</reference>
<dbReference type="PANTHER" id="PTHR43442:SF3">
    <property type="entry name" value="GLUCONOKINASE-RELATED"/>
    <property type="match status" value="1"/>
</dbReference>
<dbReference type="CDD" id="cd02021">
    <property type="entry name" value="GntK"/>
    <property type="match status" value="1"/>
</dbReference>
<dbReference type="STRING" id="64702.SAMN05443377_12626"/>
<evidence type="ECO:0000313" key="11">
    <source>
        <dbReference type="EMBL" id="SER99126.1"/>
    </source>
</evidence>
<dbReference type="InterPro" id="IPR006001">
    <property type="entry name" value="Therm_gnt_kin"/>
</dbReference>
<dbReference type="RefSeq" id="WP_218139324.1">
    <property type="nucleotide sequence ID" value="NZ_FOGZ01000026.1"/>
</dbReference>
<evidence type="ECO:0000256" key="7">
    <source>
        <dbReference type="ARBA" id="ARBA00022840"/>
    </source>
</evidence>
<evidence type="ECO:0000313" key="12">
    <source>
        <dbReference type="Proteomes" id="UP000198815"/>
    </source>
</evidence>
<dbReference type="GO" id="GO:0046316">
    <property type="term" value="F:gluconokinase activity"/>
    <property type="evidence" value="ECO:0007669"/>
    <property type="project" value="UniProtKB-EC"/>
</dbReference>
<sequence>MTNTHLVVMGVAGSGKSTLAAALSDKLGWIFAEGDDFHPKANVAKMSAGQPLDDADRWPWLDRIVEWTTGQDAQGHSTVVTCSALKRAYRDHLAAAPGRTVFLHLVGSPELLEERMATRSGHFMPTSLLPSQFATLEPLELGTHGEHGFTMESALPLEEQVARVYRVVGPLESTI</sequence>
<dbReference type="GO" id="GO:0019521">
    <property type="term" value="P:D-gluconate metabolic process"/>
    <property type="evidence" value="ECO:0007669"/>
    <property type="project" value="UniProtKB-KW"/>
</dbReference>
<dbReference type="Proteomes" id="UP000198815">
    <property type="component" value="Unassembled WGS sequence"/>
</dbReference>
<dbReference type="Pfam" id="PF13671">
    <property type="entry name" value="AAA_33"/>
    <property type="match status" value="1"/>
</dbReference>
<evidence type="ECO:0000256" key="9">
    <source>
        <dbReference type="ARBA" id="ARBA00048090"/>
    </source>
</evidence>
<evidence type="ECO:0000256" key="1">
    <source>
        <dbReference type="ARBA" id="ARBA00004761"/>
    </source>
</evidence>
<dbReference type="EC" id="2.7.1.12" evidence="3 10"/>
<evidence type="ECO:0000256" key="8">
    <source>
        <dbReference type="ARBA" id="ARBA00023064"/>
    </source>
</evidence>
<evidence type="ECO:0000256" key="2">
    <source>
        <dbReference type="ARBA" id="ARBA00008420"/>
    </source>
</evidence>
<evidence type="ECO:0000256" key="10">
    <source>
        <dbReference type="RuleBase" id="RU363066"/>
    </source>
</evidence>
<dbReference type="NCBIfam" id="TIGR01313">
    <property type="entry name" value="therm_gnt_kin"/>
    <property type="match status" value="1"/>
</dbReference>
<evidence type="ECO:0000256" key="4">
    <source>
        <dbReference type="ARBA" id="ARBA00022679"/>
    </source>
</evidence>
<dbReference type="SUPFAM" id="SSF52540">
    <property type="entry name" value="P-loop containing nucleoside triphosphate hydrolases"/>
    <property type="match status" value="1"/>
</dbReference>
<keyword evidence="5 10" id="KW-0547">Nucleotide-binding</keyword>
<evidence type="ECO:0000256" key="3">
    <source>
        <dbReference type="ARBA" id="ARBA00012054"/>
    </source>
</evidence>
<dbReference type="AlphaFoldDB" id="A0A1H9TPL2"/>
<dbReference type="GO" id="GO:0005524">
    <property type="term" value="F:ATP binding"/>
    <property type="evidence" value="ECO:0007669"/>
    <property type="project" value="UniProtKB-KW"/>
</dbReference>
<dbReference type="Gene3D" id="3.40.50.300">
    <property type="entry name" value="P-loop containing nucleotide triphosphate hydrolases"/>
    <property type="match status" value="1"/>
</dbReference>
<dbReference type="GO" id="GO:0005737">
    <property type="term" value="C:cytoplasm"/>
    <property type="evidence" value="ECO:0007669"/>
    <property type="project" value="TreeGrafter"/>
</dbReference>
<comment type="similarity">
    <text evidence="2 10">Belongs to the gluconokinase GntK/GntV family.</text>
</comment>
<keyword evidence="7 10" id="KW-0067">ATP-binding</keyword>
<dbReference type="FunFam" id="3.40.50.300:FF:000522">
    <property type="entry name" value="Gluconokinase"/>
    <property type="match status" value="1"/>
</dbReference>
<evidence type="ECO:0000256" key="5">
    <source>
        <dbReference type="ARBA" id="ARBA00022741"/>
    </source>
</evidence>
<keyword evidence="12" id="KW-1185">Reference proteome</keyword>
<evidence type="ECO:0000256" key="6">
    <source>
        <dbReference type="ARBA" id="ARBA00022777"/>
    </source>
</evidence>
<comment type="pathway">
    <text evidence="1">Carbohydrate acid metabolism.</text>
</comment>
<accession>A0A1H9TPL2</accession>
<comment type="catalytic activity">
    <reaction evidence="9 10">
        <text>D-gluconate + ATP = 6-phospho-D-gluconate + ADP + H(+)</text>
        <dbReference type="Rhea" id="RHEA:19433"/>
        <dbReference type="ChEBI" id="CHEBI:15378"/>
        <dbReference type="ChEBI" id="CHEBI:18391"/>
        <dbReference type="ChEBI" id="CHEBI:30616"/>
        <dbReference type="ChEBI" id="CHEBI:58759"/>
        <dbReference type="ChEBI" id="CHEBI:456216"/>
        <dbReference type="EC" id="2.7.1.12"/>
    </reaction>
</comment>
<gene>
    <name evidence="11" type="ORF">SAMN05443377_12626</name>
</gene>
<dbReference type="EMBL" id="FOGZ01000026">
    <property type="protein sequence ID" value="SER99126.1"/>
    <property type="molecule type" value="Genomic_DNA"/>
</dbReference>